<dbReference type="Pfam" id="PF02684">
    <property type="entry name" value="LpxB"/>
    <property type="match status" value="1"/>
</dbReference>
<comment type="similarity">
    <text evidence="2 11">Belongs to the LpxB family.</text>
</comment>
<keyword evidence="13" id="KW-1185">Reference proteome</keyword>
<keyword evidence="7 11" id="KW-0328">Glycosyltransferase</keyword>
<dbReference type="GO" id="GO:0008915">
    <property type="term" value="F:lipid-A-disaccharide synthase activity"/>
    <property type="evidence" value="ECO:0007669"/>
    <property type="project" value="UniProtKB-UniRule"/>
</dbReference>
<evidence type="ECO:0000313" key="12">
    <source>
        <dbReference type="EMBL" id="SIR87473.1"/>
    </source>
</evidence>
<dbReference type="NCBIfam" id="TIGR00215">
    <property type="entry name" value="lpxB"/>
    <property type="match status" value="1"/>
</dbReference>
<dbReference type="EMBL" id="FTNU01000005">
    <property type="protein sequence ID" value="SIR87473.1"/>
    <property type="molecule type" value="Genomic_DNA"/>
</dbReference>
<dbReference type="HAMAP" id="MF_00392">
    <property type="entry name" value="LpxB"/>
    <property type="match status" value="1"/>
</dbReference>
<evidence type="ECO:0000256" key="4">
    <source>
        <dbReference type="ARBA" id="ARBA00020902"/>
    </source>
</evidence>
<dbReference type="InterPro" id="IPR003835">
    <property type="entry name" value="Glyco_trans_19"/>
</dbReference>
<comment type="function">
    <text evidence="1 11">Condensation of UDP-2,3-diacylglucosamine and 2,3-diacylglucosamine-1-phosphate to form lipid A disaccharide, a precursor of lipid A, a phosphorylated glycolipid that anchors the lipopolysaccharide to the outer membrane of the cell.</text>
</comment>
<reference evidence="13" key="1">
    <citation type="submission" date="2017-01" db="EMBL/GenBank/DDBJ databases">
        <authorList>
            <person name="Varghese N."/>
            <person name="Submissions S."/>
        </authorList>
    </citation>
    <scope>NUCLEOTIDE SEQUENCE [LARGE SCALE GENOMIC DNA]</scope>
    <source>
        <strain evidence="13">DSM 21768</strain>
    </source>
</reference>
<organism evidence="12 13">
    <name type="scientific">Moraxella cuniculi DSM 21768</name>
    <dbReference type="NCBI Taxonomy" id="1122245"/>
    <lineage>
        <taxon>Bacteria</taxon>
        <taxon>Pseudomonadati</taxon>
        <taxon>Pseudomonadota</taxon>
        <taxon>Gammaproteobacteria</taxon>
        <taxon>Moraxellales</taxon>
        <taxon>Moraxellaceae</taxon>
        <taxon>Moraxella</taxon>
    </lineage>
</organism>
<comment type="catalytic activity">
    <reaction evidence="10 11">
        <text>a lipid X + a UDP-2-N,3-O-bis[(3R)-3-hydroxyacyl]-alpha-D-glucosamine = a lipid A disaccharide + UDP + H(+)</text>
        <dbReference type="Rhea" id="RHEA:67828"/>
        <dbReference type="ChEBI" id="CHEBI:15378"/>
        <dbReference type="ChEBI" id="CHEBI:58223"/>
        <dbReference type="ChEBI" id="CHEBI:137748"/>
        <dbReference type="ChEBI" id="CHEBI:176338"/>
        <dbReference type="ChEBI" id="CHEBI:176343"/>
        <dbReference type="EC" id="2.4.1.182"/>
    </reaction>
</comment>
<evidence type="ECO:0000256" key="11">
    <source>
        <dbReference type="HAMAP-Rule" id="MF_00392"/>
    </source>
</evidence>
<evidence type="ECO:0000256" key="6">
    <source>
        <dbReference type="ARBA" id="ARBA00022556"/>
    </source>
</evidence>
<keyword evidence="8 11" id="KW-0808">Transferase</keyword>
<evidence type="ECO:0000256" key="1">
    <source>
        <dbReference type="ARBA" id="ARBA00002056"/>
    </source>
</evidence>
<dbReference type="STRING" id="34061.B0189_03740"/>
<proteinExistence type="inferred from homology"/>
<evidence type="ECO:0000256" key="3">
    <source>
        <dbReference type="ARBA" id="ARBA00012687"/>
    </source>
</evidence>
<sequence>MSNPTLTIGIVAGEVSGDALGGDFMQQMNQLHPNIRWVGVGGQQMAAQGLNSLIEMSRLSVMGLIEVIKHLPDLVRAKKQILSAFFDEKIDIFIGIDAPDFNLRLGKSLKKQGIFCVQYVSPSIWAWRENRINSIKQATDLVLCLFPFELAVYQKHQHPAVCVGHPLLSKLHADTRPMPVRLHEFIQQTTAFGTATLKQASHRICLMAGSRNGEIHAILPLLLDSAKKIHDMLPNSQFILPVITPAQADLIRQIAQNTHPDLLAALHILHNSNQKPSDLSLSHACMNVSDVVVLASGTATLECLLLNRPMVVVYKMNKLSFAIAQRLVKIPYVALPNILAHGQTGKAIVPELIQHHATAETVSAEVFGILNNQQAQIQLLQQTTETLRADSHHGAAQSVLQSYFQNKL</sequence>
<protein>
    <recommendedName>
        <fullName evidence="4 11">Lipid-A-disaccharide synthase</fullName>
        <ecNumber evidence="3 11">2.4.1.182</ecNumber>
    </recommendedName>
</protein>
<keyword evidence="5 11" id="KW-0444">Lipid biosynthesis</keyword>
<comment type="pathway">
    <text evidence="11">Bacterial outer membrane biogenesis; LPS lipid A biosynthesis.</text>
</comment>
<dbReference type="GO" id="GO:0005543">
    <property type="term" value="F:phospholipid binding"/>
    <property type="evidence" value="ECO:0007669"/>
    <property type="project" value="TreeGrafter"/>
</dbReference>
<dbReference type="PANTHER" id="PTHR30372">
    <property type="entry name" value="LIPID-A-DISACCHARIDE SYNTHASE"/>
    <property type="match status" value="1"/>
</dbReference>
<dbReference type="Proteomes" id="UP000187495">
    <property type="component" value="Unassembled WGS sequence"/>
</dbReference>
<evidence type="ECO:0000256" key="5">
    <source>
        <dbReference type="ARBA" id="ARBA00022516"/>
    </source>
</evidence>
<dbReference type="EC" id="2.4.1.182" evidence="3 11"/>
<evidence type="ECO:0000256" key="10">
    <source>
        <dbReference type="ARBA" id="ARBA00048975"/>
    </source>
</evidence>
<dbReference type="RefSeq" id="WP_076555018.1">
    <property type="nucleotide sequence ID" value="NZ_FTNU01000005.1"/>
</dbReference>
<dbReference type="AlphaFoldDB" id="A0A1N7EH40"/>
<gene>
    <name evidence="11" type="primary">lpxB</name>
    <name evidence="12" type="ORF">SAMN02745664_10530</name>
</gene>
<dbReference type="GO" id="GO:0009245">
    <property type="term" value="P:lipid A biosynthetic process"/>
    <property type="evidence" value="ECO:0007669"/>
    <property type="project" value="UniProtKB-UniRule"/>
</dbReference>
<dbReference type="UniPathway" id="UPA00973"/>
<name>A0A1N7EH40_9GAMM</name>
<accession>A0A1N7EH40</accession>
<evidence type="ECO:0000256" key="2">
    <source>
        <dbReference type="ARBA" id="ARBA00007868"/>
    </source>
</evidence>
<dbReference type="GO" id="GO:0016020">
    <property type="term" value="C:membrane"/>
    <property type="evidence" value="ECO:0007669"/>
    <property type="project" value="GOC"/>
</dbReference>
<keyword evidence="9 11" id="KW-0443">Lipid metabolism</keyword>
<evidence type="ECO:0000313" key="13">
    <source>
        <dbReference type="Proteomes" id="UP000187495"/>
    </source>
</evidence>
<dbReference type="PANTHER" id="PTHR30372:SF4">
    <property type="entry name" value="LIPID-A-DISACCHARIDE SYNTHASE, MITOCHONDRIAL-RELATED"/>
    <property type="match status" value="1"/>
</dbReference>
<evidence type="ECO:0000256" key="7">
    <source>
        <dbReference type="ARBA" id="ARBA00022676"/>
    </source>
</evidence>
<evidence type="ECO:0000256" key="8">
    <source>
        <dbReference type="ARBA" id="ARBA00022679"/>
    </source>
</evidence>
<evidence type="ECO:0000256" key="9">
    <source>
        <dbReference type="ARBA" id="ARBA00023098"/>
    </source>
</evidence>
<dbReference type="SUPFAM" id="SSF53756">
    <property type="entry name" value="UDP-Glycosyltransferase/glycogen phosphorylase"/>
    <property type="match status" value="1"/>
</dbReference>
<keyword evidence="6 11" id="KW-0441">Lipid A biosynthesis</keyword>